<comment type="caution">
    <text evidence="2">The sequence shown here is derived from an EMBL/GenBank/DDBJ whole genome shotgun (WGS) entry which is preliminary data.</text>
</comment>
<dbReference type="InterPro" id="IPR000182">
    <property type="entry name" value="GNAT_dom"/>
</dbReference>
<gene>
    <name evidence="2" type="ORF">ACEZDE_12305</name>
</gene>
<dbReference type="SUPFAM" id="SSF55729">
    <property type="entry name" value="Acyl-CoA N-acyltransferases (Nat)"/>
    <property type="match status" value="1"/>
</dbReference>
<evidence type="ECO:0000313" key="2">
    <source>
        <dbReference type="EMBL" id="MFC1417428.1"/>
    </source>
</evidence>
<organism evidence="2 3">
    <name type="scientific">Streptacidiphilus cavernicola</name>
    <dbReference type="NCBI Taxonomy" id="3342716"/>
    <lineage>
        <taxon>Bacteria</taxon>
        <taxon>Bacillati</taxon>
        <taxon>Actinomycetota</taxon>
        <taxon>Actinomycetes</taxon>
        <taxon>Kitasatosporales</taxon>
        <taxon>Streptomycetaceae</taxon>
        <taxon>Streptacidiphilus</taxon>
    </lineage>
</organism>
<dbReference type="RefSeq" id="WP_380535521.1">
    <property type="nucleotide sequence ID" value="NZ_JBHFAB010000007.1"/>
</dbReference>
<reference evidence="2 3" key="1">
    <citation type="submission" date="2024-09" db="EMBL/GenBank/DDBJ databases">
        <authorList>
            <person name="Lee S.D."/>
        </authorList>
    </citation>
    <scope>NUCLEOTIDE SEQUENCE [LARGE SCALE GENOMIC DNA]</scope>
    <source>
        <strain evidence="2 3">N8-3</strain>
    </source>
</reference>
<dbReference type="Gene3D" id="3.40.630.30">
    <property type="match status" value="1"/>
</dbReference>
<name>A0ABV6VUT9_9ACTN</name>
<protein>
    <submittedName>
        <fullName evidence="2">GNAT family N-acetyltransferase</fullName>
    </submittedName>
</protein>
<dbReference type="InterPro" id="IPR016181">
    <property type="entry name" value="Acyl_CoA_acyltransferase"/>
</dbReference>
<proteinExistence type="predicted"/>
<dbReference type="EMBL" id="JBHFAB010000007">
    <property type="protein sequence ID" value="MFC1417428.1"/>
    <property type="molecule type" value="Genomic_DNA"/>
</dbReference>
<evidence type="ECO:0000313" key="3">
    <source>
        <dbReference type="Proteomes" id="UP001592531"/>
    </source>
</evidence>
<sequence>MADNTIGHARAEIHITPSDLGRRVSVRRILEVSQGRPVFGDVVGVLTSWDDGVLTVVDRTGAAVAIRQETLVAGKPVPPAPVRRGRGAVAAHRAVGTVELGRIAARNWPAAETEPLGEWTLRASGGFTKRANSVLVLGGSGLPLDRALERARGWYDQRGLPTYLQVTTGAEDADDALDARLAALGWTAEGSALEQTAPLSPLLDAAPRDGVRLDREPGPAWISRYHRAADPTAAATALGVLRGGPSVWFATVPDPDDPGAAPAAIGRAVVDGRWVCFSAVEVSAGHRRRGLGSAVMAALARAAADEGADLAYLQVESDNAAALAMYRRLGFATHHRYHYRRAPQE</sequence>
<dbReference type="PANTHER" id="PTHR43072:SF60">
    <property type="entry name" value="L-2,4-DIAMINOBUTYRIC ACID ACETYLTRANSFERASE"/>
    <property type="match status" value="1"/>
</dbReference>
<dbReference type="PROSITE" id="PS51186">
    <property type="entry name" value="GNAT"/>
    <property type="match status" value="1"/>
</dbReference>
<accession>A0ABV6VUT9</accession>
<dbReference type="Pfam" id="PF24553">
    <property type="entry name" value="Rv0428c_C"/>
    <property type="match status" value="1"/>
</dbReference>
<dbReference type="PANTHER" id="PTHR43072">
    <property type="entry name" value="N-ACETYLTRANSFERASE"/>
    <property type="match status" value="1"/>
</dbReference>
<dbReference type="Proteomes" id="UP001592531">
    <property type="component" value="Unassembled WGS sequence"/>
</dbReference>
<feature type="domain" description="N-acetyltransferase" evidence="1">
    <location>
        <begin position="208"/>
        <end position="345"/>
    </location>
</feature>
<dbReference type="InterPro" id="IPR056935">
    <property type="entry name" value="Rv0428c-like_C"/>
</dbReference>
<evidence type="ECO:0000259" key="1">
    <source>
        <dbReference type="PROSITE" id="PS51186"/>
    </source>
</evidence>
<keyword evidence="3" id="KW-1185">Reference proteome</keyword>